<dbReference type="Pfam" id="PF00300">
    <property type="entry name" value="His_Phos_1"/>
    <property type="match status" value="1"/>
</dbReference>
<dbReference type="InterPro" id="IPR013078">
    <property type="entry name" value="His_Pase_superF_clade-1"/>
</dbReference>
<name>A0A1G2PF43_9BACT</name>
<evidence type="ECO:0000313" key="1">
    <source>
        <dbReference type="EMBL" id="OHA46917.1"/>
    </source>
</evidence>
<comment type="caution">
    <text evidence="1">The sequence shown here is derived from an EMBL/GenBank/DDBJ whole genome shotgun (WGS) entry which is preliminary data.</text>
</comment>
<dbReference type="EMBL" id="MHSR01000010">
    <property type="protein sequence ID" value="OHA46917.1"/>
    <property type="molecule type" value="Genomic_DNA"/>
</dbReference>
<evidence type="ECO:0000313" key="2">
    <source>
        <dbReference type="Proteomes" id="UP000178869"/>
    </source>
</evidence>
<dbReference type="InterPro" id="IPR029033">
    <property type="entry name" value="His_PPase_superfam"/>
</dbReference>
<dbReference type="Gene3D" id="3.40.50.1240">
    <property type="entry name" value="Phosphoglycerate mutase-like"/>
    <property type="match status" value="1"/>
</dbReference>
<dbReference type="AlphaFoldDB" id="A0A1G2PF43"/>
<dbReference type="SUPFAM" id="SSF53254">
    <property type="entry name" value="Phosphoglycerate mutase-like"/>
    <property type="match status" value="1"/>
</dbReference>
<organism evidence="1 2">
    <name type="scientific">Candidatus Terrybacteria bacterium RIFCSPHIGHO2_01_FULL_43_35</name>
    <dbReference type="NCBI Taxonomy" id="1802361"/>
    <lineage>
        <taxon>Bacteria</taxon>
        <taxon>Candidatus Terryibacteriota</taxon>
    </lineage>
</organism>
<sequence length="120" mass="14496">MLNPRATYCLERAAFNYLVSTHKYALTERGKRQAEITGAWLREEFGIFDVYYTSYYRRAQETMRLLYPDAQIFEDPRLAEAQRGIYHVLHSDEIERLSPWETERRRREGPYHYRPWGGEN</sequence>
<dbReference type="CDD" id="cd07067">
    <property type="entry name" value="HP_PGM_like"/>
    <property type="match status" value="1"/>
</dbReference>
<gene>
    <name evidence="1" type="ORF">A2828_04235</name>
</gene>
<reference evidence="1 2" key="1">
    <citation type="journal article" date="2016" name="Nat. Commun.">
        <title>Thousands of microbial genomes shed light on interconnected biogeochemical processes in an aquifer system.</title>
        <authorList>
            <person name="Anantharaman K."/>
            <person name="Brown C.T."/>
            <person name="Hug L.A."/>
            <person name="Sharon I."/>
            <person name="Castelle C.J."/>
            <person name="Probst A.J."/>
            <person name="Thomas B.C."/>
            <person name="Singh A."/>
            <person name="Wilkins M.J."/>
            <person name="Karaoz U."/>
            <person name="Brodie E.L."/>
            <person name="Williams K.H."/>
            <person name="Hubbard S.S."/>
            <person name="Banfield J.F."/>
        </authorList>
    </citation>
    <scope>NUCLEOTIDE SEQUENCE [LARGE SCALE GENOMIC DNA]</scope>
</reference>
<protein>
    <submittedName>
        <fullName evidence="1">Uncharacterized protein</fullName>
    </submittedName>
</protein>
<accession>A0A1G2PF43</accession>
<proteinExistence type="predicted"/>
<dbReference type="Proteomes" id="UP000178869">
    <property type="component" value="Unassembled WGS sequence"/>
</dbReference>